<evidence type="ECO:0000256" key="2">
    <source>
        <dbReference type="ARBA" id="ARBA00022692"/>
    </source>
</evidence>
<dbReference type="Pfam" id="PF00001">
    <property type="entry name" value="7tm_1"/>
    <property type="match status" value="1"/>
</dbReference>
<dbReference type="GO" id="GO:0005886">
    <property type="term" value="C:plasma membrane"/>
    <property type="evidence" value="ECO:0007669"/>
    <property type="project" value="TreeGrafter"/>
</dbReference>
<sequence length="423" mass="48486">MSNLTYRESRITHATAKNWTNELRLAVASDPSRVQAFMWSYVNTLTTKPYKRVLLALYILLLVLGTFVSILLIYTIQRLKNPKSLANRRMLIIRVVCDLAHLWFGVPYTAYTAVYRNWVLGSAMCKISALVIYFIVAMTNFIIVAICLNRSVAISQNDKNPTDPTTNVPWRVKCLLATAIILALTIALPSSLVSKEEQLPFREEISGILNEVPELSKLIPKICKETWSREAQLAYDVILIVMIYLVPLIVVCLSQHVVTVHLRQSQRLLVLMGHQHTVAWTRRRQRLTRLCVLMVVLFVLSWSPNHVCNLLTKMFHISNQYIEILLDFSLWLAMSNAVTGPLLLIATCSVYHRYLHRLACRLLRREIPRRPYRRTTPNRSSISLYSPSSNLQVAINRIDQQKIEVAPHIIHSVVGDYEEINGD</sequence>
<evidence type="ECO:0000313" key="12">
    <source>
        <dbReference type="Proteomes" id="UP001497525"/>
    </source>
</evidence>
<evidence type="ECO:0000256" key="5">
    <source>
        <dbReference type="ARBA" id="ARBA00023136"/>
    </source>
</evidence>
<dbReference type="EMBL" id="CAXLJL010000101">
    <property type="protein sequence ID" value="CAL5131651.1"/>
    <property type="molecule type" value="Genomic_DNA"/>
</dbReference>
<dbReference type="Proteomes" id="UP001497525">
    <property type="component" value="Unassembled WGS sequence"/>
</dbReference>
<keyword evidence="4 8" id="KW-0297">G-protein coupled receptor</keyword>
<dbReference type="PANTHER" id="PTHR45695:SF9">
    <property type="entry name" value="LEUCOKININ RECEPTOR"/>
    <property type="match status" value="1"/>
</dbReference>
<feature type="transmembrane region" description="Helical" evidence="9">
    <location>
        <begin position="237"/>
        <end position="258"/>
    </location>
</feature>
<evidence type="ECO:0000256" key="7">
    <source>
        <dbReference type="ARBA" id="ARBA00023224"/>
    </source>
</evidence>
<dbReference type="PROSITE" id="PS00237">
    <property type="entry name" value="G_PROTEIN_RECEP_F1_1"/>
    <property type="match status" value="1"/>
</dbReference>
<dbReference type="GO" id="GO:0004930">
    <property type="term" value="F:G protein-coupled receptor activity"/>
    <property type="evidence" value="ECO:0007669"/>
    <property type="project" value="UniProtKB-KW"/>
</dbReference>
<evidence type="ECO:0000256" key="3">
    <source>
        <dbReference type="ARBA" id="ARBA00022989"/>
    </source>
</evidence>
<dbReference type="SUPFAM" id="SSF81321">
    <property type="entry name" value="Family A G protein-coupled receptor-like"/>
    <property type="match status" value="1"/>
</dbReference>
<dbReference type="PRINTS" id="PR00237">
    <property type="entry name" value="GPCRRHODOPSN"/>
</dbReference>
<dbReference type="InterPro" id="IPR000276">
    <property type="entry name" value="GPCR_Rhodpsn"/>
</dbReference>
<feature type="transmembrane region" description="Helical" evidence="9">
    <location>
        <begin position="127"/>
        <end position="149"/>
    </location>
</feature>
<keyword evidence="6 8" id="KW-0675">Receptor</keyword>
<accession>A0AAV2T647</accession>
<name>A0AAV2T647_CALDB</name>
<evidence type="ECO:0000256" key="6">
    <source>
        <dbReference type="ARBA" id="ARBA00023170"/>
    </source>
</evidence>
<keyword evidence="2 8" id="KW-0812">Transmembrane</keyword>
<keyword evidence="3 9" id="KW-1133">Transmembrane helix</keyword>
<protein>
    <recommendedName>
        <fullName evidence="10">G-protein coupled receptors family 1 profile domain-containing protein</fullName>
    </recommendedName>
</protein>
<feature type="transmembrane region" description="Helical" evidence="9">
    <location>
        <begin position="324"/>
        <end position="351"/>
    </location>
</feature>
<proteinExistence type="inferred from homology"/>
<keyword evidence="5 9" id="KW-0472">Membrane</keyword>
<dbReference type="AlphaFoldDB" id="A0AAV2T647"/>
<comment type="subcellular location">
    <subcellularLocation>
        <location evidence="1">Membrane</location>
        <topology evidence="1">Multi-pass membrane protein</topology>
    </subcellularLocation>
</comment>
<evidence type="ECO:0000256" key="1">
    <source>
        <dbReference type="ARBA" id="ARBA00004141"/>
    </source>
</evidence>
<comment type="caution">
    <text evidence="11">The sequence shown here is derived from an EMBL/GenBank/DDBJ whole genome shotgun (WGS) entry which is preliminary data.</text>
</comment>
<feature type="transmembrane region" description="Helical" evidence="9">
    <location>
        <begin position="95"/>
        <end position="115"/>
    </location>
</feature>
<dbReference type="CDD" id="cd00637">
    <property type="entry name" value="7tm_classA_rhodopsin-like"/>
    <property type="match status" value="1"/>
</dbReference>
<feature type="domain" description="G-protein coupled receptors family 1 profile" evidence="10">
    <location>
        <begin position="65"/>
        <end position="344"/>
    </location>
</feature>
<dbReference type="PANTHER" id="PTHR45695">
    <property type="entry name" value="LEUCOKININ RECEPTOR-RELATED"/>
    <property type="match status" value="1"/>
</dbReference>
<organism evidence="11 12">
    <name type="scientific">Calicophoron daubneyi</name>
    <name type="common">Rumen fluke</name>
    <name type="synonym">Paramphistomum daubneyi</name>
    <dbReference type="NCBI Taxonomy" id="300641"/>
    <lineage>
        <taxon>Eukaryota</taxon>
        <taxon>Metazoa</taxon>
        <taxon>Spiralia</taxon>
        <taxon>Lophotrochozoa</taxon>
        <taxon>Platyhelminthes</taxon>
        <taxon>Trematoda</taxon>
        <taxon>Digenea</taxon>
        <taxon>Plagiorchiida</taxon>
        <taxon>Pronocephalata</taxon>
        <taxon>Paramphistomoidea</taxon>
        <taxon>Paramphistomidae</taxon>
        <taxon>Calicophoron</taxon>
    </lineage>
</organism>
<reference evidence="11" key="1">
    <citation type="submission" date="2024-06" db="EMBL/GenBank/DDBJ databases">
        <authorList>
            <person name="Liu X."/>
            <person name="Lenzi L."/>
            <person name="Haldenby T S."/>
            <person name="Uol C."/>
        </authorList>
    </citation>
    <scope>NUCLEOTIDE SEQUENCE</scope>
</reference>
<evidence type="ECO:0000256" key="8">
    <source>
        <dbReference type="RuleBase" id="RU000688"/>
    </source>
</evidence>
<comment type="similarity">
    <text evidence="8">Belongs to the G-protein coupled receptor 1 family.</text>
</comment>
<dbReference type="Gene3D" id="1.20.1070.10">
    <property type="entry name" value="Rhodopsin 7-helix transmembrane proteins"/>
    <property type="match status" value="1"/>
</dbReference>
<dbReference type="InterPro" id="IPR017452">
    <property type="entry name" value="GPCR_Rhodpsn_7TM"/>
</dbReference>
<evidence type="ECO:0000256" key="4">
    <source>
        <dbReference type="ARBA" id="ARBA00023040"/>
    </source>
</evidence>
<evidence type="ECO:0000256" key="9">
    <source>
        <dbReference type="SAM" id="Phobius"/>
    </source>
</evidence>
<evidence type="ECO:0000259" key="10">
    <source>
        <dbReference type="PROSITE" id="PS50262"/>
    </source>
</evidence>
<feature type="transmembrane region" description="Helical" evidence="9">
    <location>
        <begin position="170"/>
        <end position="192"/>
    </location>
</feature>
<feature type="transmembrane region" description="Helical" evidence="9">
    <location>
        <begin position="287"/>
        <end position="304"/>
    </location>
</feature>
<dbReference type="PROSITE" id="PS50262">
    <property type="entry name" value="G_PROTEIN_RECEP_F1_2"/>
    <property type="match status" value="1"/>
</dbReference>
<feature type="transmembrane region" description="Helical" evidence="9">
    <location>
        <begin position="53"/>
        <end position="74"/>
    </location>
</feature>
<evidence type="ECO:0000313" key="11">
    <source>
        <dbReference type="EMBL" id="CAL5131651.1"/>
    </source>
</evidence>
<keyword evidence="7 8" id="KW-0807">Transducer</keyword>
<gene>
    <name evidence="11" type="ORF">CDAUBV1_LOCUS4163</name>
</gene>